<sequence>MSLALNEARLGKAAHPSLVEAMYEPLIAQDIEMFDAYLAVDLAHVIMLADRGIIGPDPARALVGVLSKLRSDGPASIKIDASFGGFLLQVERHIASVSGPDAAGMLQLGRSRIDQNAAVARVYARNSLISVMNQLVDLQGVVLDRAREWKAVIMPGYTHLQHAQPWVLGHYLLGQHDVFQRDFQRLVGVYGRTNLGSLGGVALSGTSWPIDRRYTAELLGHAGIVRNSKDAGNFVMDHQPELAAMLSILMSALGRLASELYIWSSWEFGLVELDESLCGTSSIMPQKKNPYALERIRALAGEAIGWLPGQLGLFKTPTTSDCDRSFSSGITPCFKATRWGLLLMSEALRTMRIDENRMRERAGAFWSTASNLADLIVRERGLDFRRAHHVVGALVKTAVADGLRPSDVGAAEVDAAAKAVLSRSLDFTDEQISTALNSAEFVATRVSEGSIGPQEIEKQLNLAMEDHAAARSWMEEERARLSAAEDRLAAAASRIIAAA</sequence>
<dbReference type="GO" id="GO:0042450">
    <property type="term" value="P:L-arginine biosynthetic process via ornithine"/>
    <property type="evidence" value="ECO:0007669"/>
    <property type="project" value="UniProtKB-UniRule"/>
</dbReference>
<dbReference type="Pfam" id="PF00206">
    <property type="entry name" value="Lyase_1"/>
    <property type="match status" value="1"/>
</dbReference>
<dbReference type="PANTHER" id="PTHR43814">
    <property type="entry name" value="ARGININOSUCCINATE LYASE"/>
    <property type="match status" value="1"/>
</dbReference>
<gene>
    <name evidence="9" type="ordered locus">Meso_2392</name>
</gene>
<dbReference type="InterPro" id="IPR008948">
    <property type="entry name" value="L-Aspartase-like"/>
</dbReference>
<evidence type="ECO:0000259" key="7">
    <source>
        <dbReference type="Pfam" id="PF00206"/>
    </source>
</evidence>
<dbReference type="InterPro" id="IPR000362">
    <property type="entry name" value="Fumarate_lyase_fam"/>
</dbReference>
<evidence type="ECO:0000256" key="5">
    <source>
        <dbReference type="ARBA" id="ARBA00023239"/>
    </source>
</evidence>
<dbReference type="PANTHER" id="PTHR43814:SF1">
    <property type="entry name" value="ARGININOSUCCINATE LYASE"/>
    <property type="match status" value="1"/>
</dbReference>
<reference evidence="9" key="1">
    <citation type="submission" date="2006-06" db="EMBL/GenBank/DDBJ databases">
        <title>Complete sequence of chromosome of Chelativorans sp. BNC1.</title>
        <authorList>
            <consortium name="US DOE Joint Genome Institute"/>
            <person name="Copeland A."/>
            <person name="Lucas S."/>
            <person name="Lapidus A."/>
            <person name="Barry K."/>
            <person name="Detter J.C."/>
            <person name="Glavina del Rio T."/>
            <person name="Hammon N."/>
            <person name="Israni S."/>
            <person name="Dalin E."/>
            <person name="Tice H."/>
            <person name="Pitluck S."/>
            <person name="Chertkov O."/>
            <person name="Brettin T."/>
            <person name="Bruce D."/>
            <person name="Han C."/>
            <person name="Tapia R."/>
            <person name="Gilna P."/>
            <person name="Schmutz J."/>
            <person name="Larimer F."/>
            <person name="Land M."/>
            <person name="Hauser L."/>
            <person name="Kyrpides N."/>
            <person name="Mikhailova N."/>
            <person name="Richardson P."/>
        </authorList>
    </citation>
    <scope>NUCLEOTIDE SEQUENCE</scope>
    <source>
        <strain evidence="9">BNC1</strain>
    </source>
</reference>
<comment type="catalytic activity">
    <reaction evidence="1">
        <text>2-(N(omega)-L-arginino)succinate = fumarate + L-arginine</text>
        <dbReference type="Rhea" id="RHEA:24020"/>
        <dbReference type="ChEBI" id="CHEBI:29806"/>
        <dbReference type="ChEBI" id="CHEBI:32682"/>
        <dbReference type="ChEBI" id="CHEBI:57472"/>
        <dbReference type="EC" id="4.3.2.1"/>
    </reaction>
</comment>
<dbReference type="PRINTS" id="PR00145">
    <property type="entry name" value="ARGSUCLYASE"/>
</dbReference>
<evidence type="ECO:0000256" key="6">
    <source>
        <dbReference type="NCBIfam" id="TIGR00838"/>
    </source>
</evidence>
<dbReference type="InterPro" id="IPR029419">
    <property type="entry name" value="Arg_succ_lyase_C"/>
</dbReference>
<dbReference type="HOGENOM" id="CLU_027272_3_2_5"/>
<dbReference type="Gene3D" id="1.20.200.10">
    <property type="entry name" value="Fumarase/aspartase (Central domain)"/>
    <property type="match status" value="1"/>
</dbReference>
<dbReference type="Gene3D" id="1.10.40.30">
    <property type="entry name" value="Fumarase/aspartase (C-terminal domain)"/>
    <property type="match status" value="1"/>
</dbReference>
<dbReference type="STRING" id="266779.Meso_2392"/>
<evidence type="ECO:0000313" key="9">
    <source>
        <dbReference type="EMBL" id="ABG63777.1"/>
    </source>
</evidence>
<feature type="domain" description="Argininosuccinate lyase C-terminal" evidence="8">
    <location>
        <begin position="366"/>
        <end position="442"/>
    </location>
</feature>
<accession>Q11FP8</accession>
<organism evidence="9">
    <name type="scientific">Chelativorans sp. (strain BNC1)</name>
    <dbReference type="NCBI Taxonomy" id="266779"/>
    <lineage>
        <taxon>Bacteria</taxon>
        <taxon>Pseudomonadati</taxon>
        <taxon>Pseudomonadota</taxon>
        <taxon>Alphaproteobacteria</taxon>
        <taxon>Hyphomicrobiales</taxon>
        <taxon>Phyllobacteriaceae</taxon>
        <taxon>Chelativorans</taxon>
    </lineage>
</organism>
<evidence type="ECO:0000256" key="4">
    <source>
        <dbReference type="ARBA" id="ARBA00022571"/>
    </source>
</evidence>
<name>Q11FP8_CHESB</name>
<dbReference type="InterPro" id="IPR022761">
    <property type="entry name" value="Fumarate_lyase_N"/>
</dbReference>
<dbReference type="GO" id="GO:0004056">
    <property type="term" value="F:argininosuccinate lyase activity"/>
    <property type="evidence" value="ECO:0007669"/>
    <property type="project" value="UniProtKB-UniRule"/>
</dbReference>
<dbReference type="EMBL" id="CP000390">
    <property type="protein sequence ID" value="ABG63777.1"/>
    <property type="molecule type" value="Genomic_DNA"/>
</dbReference>
<dbReference type="EC" id="4.3.2.1" evidence="3 6"/>
<dbReference type="OrthoDB" id="9769623at2"/>
<dbReference type="GO" id="GO:0005829">
    <property type="term" value="C:cytosol"/>
    <property type="evidence" value="ECO:0007669"/>
    <property type="project" value="TreeGrafter"/>
</dbReference>
<dbReference type="AlphaFoldDB" id="Q11FP8"/>
<dbReference type="CDD" id="cd01359">
    <property type="entry name" value="Argininosuccinate_lyase"/>
    <property type="match status" value="1"/>
</dbReference>
<keyword evidence="4" id="KW-0028">Amino-acid biosynthesis</keyword>
<proteinExistence type="predicted"/>
<dbReference type="UniPathway" id="UPA00068">
    <property type="reaction ID" value="UER00114"/>
</dbReference>
<dbReference type="KEGG" id="mes:Meso_2392"/>
<dbReference type="eggNOG" id="COG0165">
    <property type="taxonomic scope" value="Bacteria"/>
</dbReference>
<feature type="domain" description="Fumarate lyase N-terminal" evidence="7">
    <location>
        <begin position="56"/>
        <end position="305"/>
    </location>
</feature>
<evidence type="ECO:0000256" key="1">
    <source>
        <dbReference type="ARBA" id="ARBA00000985"/>
    </source>
</evidence>
<dbReference type="InterPro" id="IPR009049">
    <property type="entry name" value="Argininosuccinate_lyase"/>
</dbReference>
<dbReference type="Gene3D" id="1.10.275.10">
    <property type="entry name" value="Fumarase/aspartase (N-terminal domain)"/>
    <property type="match status" value="1"/>
</dbReference>
<dbReference type="SUPFAM" id="SSF48557">
    <property type="entry name" value="L-aspartase-like"/>
    <property type="match status" value="1"/>
</dbReference>
<keyword evidence="4" id="KW-0055">Arginine biosynthesis</keyword>
<dbReference type="PRINTS" id="PR00149">
    <property type="entry name" value="FUMRATELYASE"/>
</dbReference>
<keyword evidence="5 9" id="KW-0456">Lyase</keyword>
<protein>
    <recommendedName>
        <fullName evidence="3 6">Argininosuccinate lyase</fullName>
        <ecNumber evidence="3 6">4.3.2.1</ecNumber>
    </recommendedName>
</protein>
<dbReference type="Pfam" id="PF14698">
    <property type="entry name" value="ASL_C2"/>
    <property type="match status" value="1"/>
</dbReference>
<dbReference type="InterPro" id="IPR024083">
    <property type="entry name" value="Fumarase/histidase_N"/>
</dbReference>
<evidence type="ECO:0000259" key="8">
    <source>
        <dbReference type="Pfam" id="PF14698"/>
    </source>
</evidence>
<dbReference type="NCBIfam" id="TIGR00838">
    <property type="entry name" value="argH"/>
    <property type="match status" value="1"/>
</dbReference>
<comment type="pathway">
    <text evidence="2">Amino-acid biosynthesis; L-arginine biosynthesis; L-arginine from L-ornithine and carbamoyl phosphate: step 3/3.</text>
</comment>
<evidence type="ECO:0000256" key="3">
    <source>
        <dbReference type="ARBA" id="ARBA00012338"/>
    </source>
</evidence>
<evidence type="ECO:0000256" key="2">
    <source>
        <dbReference type="ARBA" id="ARBA00004941"/>
    </source>
</evidence>